<keyword evidence="3" id="KW-1185">Reference proteome</keyword>
<reference evidence="3" key="1">
    <citation type="journal article" date="2019" name="Int. J. Syst. Evol. Microbiol.">
        <title>The Global Catalogue of Microorganisms (GCM) 10K type strain sequencing project: providing services to taxonomists for standard genome sequencing and annotation.</title>
        <authorList>
            <consortium name="The Broad Institute Genomics Platform"/>
            <consortium name="The Broad Institute Genome Sequencing Center for Infectious Disease"/>
            <person name="Wu L."/>
            <person name="Ma J."/>
        </authorList>
    </citation>
    <scope>NUCLEOTIDE SEQUENCE [LARGE SCALE GENOMIC DNA]</scope>
    <source>
        <strain evidence="3">DFY41</strain>
    </source>
</reference>
<organism evidence="2 3">
    <name type="scientific">Nocardioides taihuensis</name>
    <dbReference type="NCBI Taxonomy" id="1835606"/>
    <lineage>
        <taxon>Bacteria</taxon>
        <taxon>Bacillati</taxon>
        <taxon>Actinomycetota</taxon>
        <taxon>Actinomycetes</taxon>
        <taxon>Propionibacteriales</taxon>
        <taxon>Nocardioidaceae</taxon>
        <taxon>Nocardioides</taxon>
    </lineage>
</organism>
<accession>A0ABW0BLC0</accession>
<protein>
    <submittedName>
        <fullName evidence="2">Uncharacterized protein</fullName>
    </submittedName>
</protein>
<proteinExistence type="predicted"/>
<sequence>MLILKLMGADRDLEWQMAGPDLQVCNPRRPHNNEVFAEATRILRRIAGPGGSPRREPALVNESRTDTVGAALGRGSELDLGHVPVPLDVDCDFWSNRLRALDVRSWRCGRDGPDVKASSSRSPMRSTRRDRPAHEDLMA</sequence>
<name>A0ABW0BLC0_9ACTN</name>
<dbReference type="RefSeq" id="WP_378590987.1">
    <property type="nucleotide sequence ID" value="NZ_JBHSKD010000015.1"/>
</dbReference>
<gene>
    <name evidence="2" type="ORF">ACFPGP_13680</name>
</gene>
<evidence type="ECO:0000256" key="1">
    <source>
        <dbReference type="SAM" id="MobiDB-lite"/>
    </source>
</evidence>
<dbReference type="Proteomes" id="UP001596087">
    <property type="component" value="Unassembled WGS sequence"/>
</dbReference>
<feature type="region of interest" description="Disordered" evidence="1">
    <location>
        <begin position="107"/>
        <end position="139"/>
    </location>
</feature>
<evidence type="ECO:0000313" key="2">
    <source>
        <dbReference type="EMBL" id="MFC5177727.1"/>
    </source>
</evidence>
<evidence type="ECO:0000313" key="3">
    <source>
        <dbReference type="Proteomes" id="UP001596087"/>
    </source>
</evidence>
<feature type="compositionally biased region" description="Basic and acidic residues" evidence="1">
    <location>
        <begin position="127"/>
        <end position="139"/>
    </location>
</feature>
<comment type="caution">
    <text evidence="2">The sequence shown here is derived from an EMBL/GenBank/DDBJ whole genome shotgun (WGS) entry which is preliminary data.</text>
</comment>
<dbReference type="EMBL" id="JBHSKD010000015">
    <property type="protein sequence ID" value="MFC5177727.1"/>
    <property type="molecule type" value="Genomic_DNA"/>
</dbReference>